<dbReference type="InterPro" id="IPR002121">
    <property type="entry name" value="HRDC_dom"/>
</dbReference>
<dbReference type="AlphaFoldDB" id="A0A518B9E1"/>
<dbReference type="EMBL" id="CP036279">
    <property type="protein sequence ID" value="QDU63589.1"/>
    <property type="molecule type" value="Genomic_DNA"/>
</dbReference>
<dbReference type="EC" id="3.1.13.5" evidence="2"/>
<dbReference type="PANTHER" id="PTHR47649">
    <property type="entry name" value="RIBONUCLEASE D"/>
    <property type="match status" value="1"/>
</dbReference>
<gene>
    <name evidence="2" type="primary">rnd</name>
    <name evidence="2" type="ORF">Pan216_44700</name>
</gene>
<reference evidence="2 3" key="1">
    <citation type="submission" date="2019-02" db="EMBL/GenBank/DDBJ databases">
        <title>Deep-cultivation of Planctomycetes and their phenomic and genomic characterization uncovers novel biology.</title>
        <authorList>
            <person name="Wiegand S."/>
            <person name="Jogler M."/>
            <person name="Boedeker C."/>
            <person name="Pinto D."/>
            <person name="Vollmers J."/>
            <person name="Rivas-Marin E."/>
            <person name="Kohn T."/>
            <person name="Peeters S.H."/>
            <person name="Heuer A."/>
            <person name="Rast P."/>
            <person name="Oberbeckmann S."/>
            <person name="Bunk B."/>
            <person name="Jeske O."/>
            <person name="Meyerdierks A."/>
            <person name="Storesund J.E."/>
            <person name="Kallscheuer N."/>
            <person name="Luecker S."/>
            <person name="Lage O.M."/>
            <person name="Pohl T."/>
            <person name="Merkel B.J."/>
            <person name="Hornburger P."/>
            <person name="Mueller R.-W."/>
            <person name="Bruemmer F."/>
            <person name="Labrenz M."/>
            <person name="Spormann A.M."/>
            <person name="Op den Camp H."/>
            <person name="Overmann J."/>
            <person name="Amann R."/>
            <person name="Jetten M.S.M."/>
            <person name="Mascher T."/>
            <person name="Medema M.H."/>
            <person name="Devos D.P."/>
            <person name="Kaster A.-K."/>
            <person name="Ovreas L."/>
            <person name="Rohde M."/>
            <person name="Galperin M.Y."/>
            <person name="Jogler C."/>
        </authorList>
    </citation>
    <scope>NUCLEOTIDE SEQUENCE [LARGE SCALE GENOMIC DNA]</scope>
    <source>
        <strain evidence="2 3">Pan216</strain>
    </source>
</reference>
<keyword evidence="2" id="KW-0378">Hydrolase</keyword>
<evidence type="ECO:0000313" key="2">
    <source>
        <dbReference type="EMBL" id="QDU63589.1"/>
    </source>
</evidence>
<organism evidence="2 3">
    <name type="scientific">Kolteria novifilia</name>
    <dbReference type="NCBI Taxonomy" id="2527975"/>
    <lineage>
        <taxon>Bacteria</taxon>
        <taxon>Pseudomonadati</taxon>
        <taxon>Planctomycetota</taxon>
        <taxon>Planctomycetia</taxon>
        <taxon>Kolteriales</taxon>
        <taxon>Kolteriaceae</taxon>
        <taxon>Kolteria</taxon>
    </lineage>
</organism>
<evidence type="ECO:0000313" key="3">
    <source>
        <dbReference type="Proteomes" id="UP000317093"/>
    </source>
</evidence>
<dbReference type="InterPro" id="IPR051086">
    <property type="entry name" value="RNase_D-like"/>
</dbReference>
<dbReference type="SUPFAM" id="SSF53098">
    <property type="entry name" value="Ribonuclease H-like"/>
    <property type="match status" value="1"/>
</dbReference>
<dbReference type="InterPro" id="IPR012337">
    <property type="entry name" value="RNaseH-like_sf"/>
</dbReference>
<feature type="domain" description="HRDC" evidence="1">
    <location>
        <begin position="209"/>
        <end position="289"/>
    </location>
</feature>
<dbReference type="Gene3D" id="1.10.150.80">
    <property type="entry name" value="HRDC domain"/>
    <property type="match status" value="2"/>
</dbReference>
<dbReference type="Pfam" id="PF21293">
    <property type="entry name" value="RNAseD_HRDC_C"/>
    <property type="match status" value="1"/>
</dbReference>
<dbReference type="GO" id="GO:0003676">
    <property type="term" value="F:nucleic acid binding"/>
    <property type="evidence" value="ECO:0007669"/>
    <property type="project" value="InterPro"/>
</dbReference>
<dbReference type="CDD" id="cd06142">
    <property type="entry name" value="RNaseD_exo"/>
    <property type="match status" value="1"/>
</dbReference>
<dbReference type="InterPro" id="IPR010997">
    <property type="entry name" value="HRDC-like_sf"/>
</dbReference>
<evidence type="ECO:0000259" key="1">
    <source>
        <dbReference type="PROSITE" id="PS50967"/>
    </source>
</evidence>
<dbReference type="SUPFAM" id="SSF47819">
    <property type="entry name" value="HRDC-like"/>
    <property type="match status" value="2"/>
</dbReference>
<accession>A0A518B9E1</accession>
<dbReference type="RefSeq" id="WP_419192813.1">
    <property type="nucleotide sequence ID" value="NZ_CP036279.1"/>
</dbReference>
<dbReference type="SMART" id="SM00474">
    <property type="entry name" value="35EXOc"/>
    <property type="match status" value="1"/>
</dbReference>
<dbReference type="InterPro" id="IPR048579">
    <property type="entry name" value="RNAseD_HRDC_C"/>
</dbReference>
<dbReference type="PANTHER" id="PTHR47649:SF1">
    <property type="entry name" value="RIBONUCLEASE D"/>
    <property type="match status" value="1"/>
</dbReference>
<dbReference type="InterPro" id="IPR036397">
    <property type="entry name" value="RNaseH_sf"/>
</dbReference>
<dbReference type="PROSITE" id="PS50967">
    <property type="entry name" value="HRDC"/>
    <property type="match status" value="1"/>
</dbReference>
<dbReference type="Gene3D" id="3.30.420.10">
    <property type="entry name" value="Ribonuclease H-like superfamily/Ribonuclease H"/>
    <property type="match status" value="1"/>
</dbReference>
<dbReference type="InterPro" id="IPR044876">
    <property type="entry name" value="HRDC_dom_sf"/>
</dbReference>
<dbReference type="GO" id="GO:0033890">
    <property type="term" value="F:ribonuclease D activity"/>
    <property type="evidence" value="ECO:0007669"/>
    <property type="project" value="UniProtKB-EC"/>
</dbReference>
<dbReference type="GO" id="GO:0008408">
    <property type="term" value="F:3'-5' exonuclease activity"/>
    <property type="evidence" value="ECO:0007669"/>
    <property type="project" value="InterPro"/>
</dbReference>
<keyword evidence="3" id="KW-1185">Reference proteome</keyword>
<dbReference type="SMART" id="SM00341">
    <property type="entry name" value="HRDC"/>
    <property type="match status" value="1"/>
</dbReference>
<dbReference type="GO" id="GO:0006139">
    <property type="term" value="P:nucleobase-containing compound metabolic process"/>
    <property type="evidence" value="ECO:0007669"/>
    <property type="project" value="InterPro"/>
</dbReference>
<protein>
    <submittedName>
        <fullName evidence="2">Ribonuclease D</fullName>
        <ecNumber evidence="2">3.1.13.5</ecNumber>
    </submittedName>
</protein>
<proteinExistence type="predicted"/>
<dbReference type="KEGG" id="knv:Pan216_44700"/>
<dbReference type="Pfam" id="PF00570">
    <property type="entry name" value="HRDC"/>
    <property type="match status" value="1"/>
</dbReference>
<dbReference type="Proteomes" id="UP000317093">
    <property type="component" value="Chromosome"/>
</dbReference>
<dbReference type="InterPro" id="IPR002562">
    <property type="entry name" value="3'-5'_exonuclease_dom"/>
</dbReference>
<dbReference type="Pfam" id="PF01612">
    <property type="entry name" value="DNA_pol_A_exo1"/>
    <property type="match status" value="1"/>
</dbReference>
<dbReference type="GO" id="GO:0000166">
    <property type="term" value="F:nucleotide binding"/>
    <property type="evidence" value="ECO:0007669"/>
    <property type="project" value="InterPro"/>
</dbReference>
<sequence>MPEEALITSTQEFKKLCDALRTEPIIGLDTEFVPEYTYSPQLCLIQVSTKDEQRAIDPLAVKDVSEFWEILVEPGHEVIAHAAKEEMNFCRASSGATPEKLFDVQLAAGLVGFGFPLSYANLLYRSLGVEIASTEARTDWRARPLSSRQVDYALGDVKHLHRLREAILERLDRMGRQHWLEEENAEVLRQQEKPPVANYRRVNGSGSMTSRNLAILRELAELRDKRARHLDKPPRWVMRDDLLVELAKRKPKSLADLKKTRGLGNIKDGRWADELLEGIRRALALPDKDLPKRPPRRAATDDQMPLKILSAAMYHIAHREQVAPSLLGTNDDLQKLIDWHLKRPGATELPRLARGWRKEVCGEELTDMLEGKVSMHLVTKDREVSLVFDSARGATSETASN</sequence>
<name>A0A518B9E1_9BACT</name>